<dbReference type="EMBL" id="BJXR01000083">
    <property type="protein sequence ID" value="GEN13493.1"/>
    <property type="molecule type" value="Genomic_DNA"/>
</dbReference>
<feature type="signal peptide" evidence="2">
    <location>
        <begin position="1"/>
        <end position="22"/>
    </location>
</feature>
<keyword evidence="5" id="KW-1185">Reference proteome</keyword>
<feature type="chain" id="PRO_5022992088" evidence="2">
    <location>
        <begin position="23"/>
        <end position="540"/>
    </location>
</feature>
<dbReference type="OrthoDB" id="5378776at2"/>
<dbReference type="RefSeq" id="WP_074950203.1">
    <property type="nucleotide sequence ID" value="NZ_BJXR01000083.1"/>
</dbReference>
<name>A0A511TIR7_MYXFU</name>
<dbReference type="Proteomes" id="UP000321514">
    <property type="component" value="Unassembled WGS sequence"/>
</dbReference>
<dbReference type="STRING" id="1334629.MFUL124B02_31400"/>
<evidence type="ECO:0000313" key="6">
    <source>
        <dbReference type="Proteomes" id="UP000321514"/>
    </source>
</evidence>
<dbReference type="Proteomes" id="UP000183760">
    <property type="component" value="Unassembled WGS sequence"/>
</dbReference>
<dbReference type="AlphaFoldDB" id="A0A511TIR7"/>
<reference evidence="4 5" key="1">
    <citation type="submission" date="2016-10" db="EMBL/GenBank/DDBJ databases">
        <authorList>
            <person name="Varghese N."/>
            <person name="Submissions S."/>
        </authorList>
    </citation>
    <scope>NUCLEOTIDE SEQUENCE [LARGE SCALE GENOMIC DNA]</scope>
    <source>
        <strain evidence="4 5">DSM 16525</strain>
    </source>
</reference>
<protein>
    <submittedName>
        <fullName evidence="4">Uncharacterized conserved protein</fullName>
    </submittedName>
</protein>
<dbReference type="PROSITE" id="PS51257">
    <property type="entry name" value="PROKAR_LIPOPROTEIN"/>
    <property type="match status" value="1"/>
</dbReference>
<evidence type="ECO:0000313" key="5">
    <source>
        <dbReference type="Proteomes" id="UP000183760"/>
    </source>
</evidence>
<dbReference type="InterPro" id="IPR013211">
    <property type="entry name" value="LVIVD"/>
</dbReference>
<comment type="caution">
    <text evidence="3">The sequence shown here is derived from an EMBL/GenBank/DDBJ whole genome shotgun (WGS) entry which is preliminary data.</text>
</comment>
<evidence type="ECO:0000313" key="4">
    <source>
        <dbReference type="EMBL" id="SET36465.1"/>
    </source>
</evidence>
<dbReference type="Pfam" id="PF08309">
    <property type="entry name" value="LVIVD"/>
    <property type="match status" value="3"/>
</dbReference>
<evidence type="ECO:0000256" key="2">
    <source>
        <dbReference type="SAM" id="SignalP"/>
    </source>
</evidence>
<evidence type="ECO:0000256" key="1">
    <source>
        <dbReference type="SAM" id="MobiDB-lite"/>
    </source>
</evidence>
<proteinExistence type="predicted"/>
<keyword evidence="2" id="KW-0732">Signal</keyword>
<gene>
    <name evidence="3" type="ORF">MFU01_85300</name>
    <name evidence="4" type="ORF">SAMN05443572_10220</name>
</gene>
<dbReference type="EMBL" id="FOIB01000002">
    <property type="protein sequence ID" value="SET36465.1"/>
    <property type="molecule type" value="Genomic_DNA"/>
</dbReference>
<feature type="region of interest" description="Disordered" evidence="1">
    <location>
        <begin position="23"/>
        <end position="45"/>
    </location>
</feature>
<dbReference type="Gene3D" id="2.130.10.10">
    <property type="entry name" value="YVTN repeat-like/Quinoprotein amine dehydrogenase"/>
    <property type="match status" value="1"/>
</dbReference>
<accession>A0A511TIR7</accession>
<reference evidence="3 6" key="2">
    <citation type="submission" date="2019-07" db="EMBL/GenBank/DDBJ databases">
        <title>Whole genome shotgun sequence of Myxococcus fulvus NBRC 100333.</title>
        <authorList>
            <person name="Hosoyama A."/>
            <person name="Uohara A."/>
            <person name="Ohji S."/>
            <person name="Ichikawa N."/>
        </authorList>
    </citation>
    <scope>NUCLEOTIDE SEQUENCE [LARGE SCALE GENOMIC DNA]</scope>
    <source>
        <strain evidence="3 6">NBRC 100333</strain>
    </source>
</reference>
<dbReference type="SUPFAM" id="SSF101908">
    <property type="entry name" value="Putative isomerase YbhE"/>
    <property type="match status" value="1"/>
</dbReference>
<sequence>MTPSLRALLSACLLLSSPGLSGCDDDSEASPSADAGTPDAGWDGTYTELEEQGDFQDPGPYAPCTFDTQDAGGSACLELSRFDLSGCDVGTLTDVEPGSIYILPNRDGRHVPDGGYRLTDVGGVRFTEDGGTMFFQPLAVKDTGPGRFHLQGVPASGAATITYLGCEQKSPDLITGCFAYCARNRLSRSGTFEAHRVSHWGGEPESSGGLALHGEGYTPLGHPLDLYVTKGHAYVVSIPKQVRLGGLSVFDVSNPAAPVLKTTLSLPHDNYWNAVWAKGDALYVASNASGTLVYDISEPANPRFVRSVTTGDRGTHTVLVDGDRLYSMAPSLGTFVHDISDPLSPELRTVIAAPEVATLGGPHDAFVYGNRLYVSESYRGYFVLDVTDLDDVRELGGYVRPDFSFAHHSAVGTFAGRTLAFEGGEFQHAHLRVLDVTDPARIVKIGEFRTHRPFTSIHNIILRGNLLYIAWYHDGVRVLDVSNPTRPRQVAHYNTFRDTDPDRTDSPFEGLLGIRVPGDGHVYAADSSRGLLVFRELPQP</sequence>
<dbReference type="InterPro" id="IPR015943">
    <property type="entry name" value="WD40/YVTN_repeat-like_dom_sf"/>
</dbReference>
<evidence type="ECO:0000313" key="3">
    <source>
        <dbReference type="EMBL" id="GEN13493.1"/>
    </source>
</evidence>
<organism evidence="3 6">
    <name type="scientific">Myxococcus fulvus</name>
    <dbReference type="NCBI Taxonomy" id="33"/>
    <lineage>
        <taxon>Bacteria</taxon>
        <taxon>Pseudomonadati</taxon>
        <taxon>Myxococcota</taxon>
        <taxon>Myxococcia</taxon>
        <taxon>Myxococcales</taxon>
        <taxon>Cystobacterineae</taxon>
        <taxon>Myxococcaceae</taxon>
        <taxon>Myxococcus</taxon>
    </lineage>
</organism>